<dbReference type="SUPFAM" id="SSF51283">
    <property type="entry name" value="dUTPase-like"/>
    <property type="match status" value="1"/>
</dbReference>
<keyword evidence="6 8" id="KW-0546">Nucleotide metabolism</keyword>
<comment type="pathway">
    <text evidence="8">Pyrimidine metabolism; dUMP biosynthesis; dUMP from dCTP (dUTP route): step 2/2.</text>
</comment>
<evidence type="ECO:0000259" key="9">
    <source>
        <dbReference type="Pfam" id="PF00692"/>
    </source>
</evidence>
<evidence type="ECO:0000313" key="10">
    <source>
        <dbReference type="EMBL" id="SEE23106.1"/>
    </source>
</evidence>
<dbReference type="GO" id="GO:0000287">
    <property type="term" value="F:magnesium ion binding"/>
    <property type="evidence" value="ECO:0007669"/>
    <property type="project" value="UniProtKB-UniRule"/>
</dbReference>
<dbReference type="HAMAP" id="MF_00116">
    <property type="entry name" value="dUTPase_bact"/>
    <property type="match status" value="1"/>
</dbReference>
<dbReference type="PANTHER" id="PTHR11241">
    <property type="entry name" value="DEOXYURIDINE 5'-TRIPHOSPHATE NUCLEOTIDOHYDROLASE"/>
    <property type="match status" value="1"/>
</dbReference>
<dbReference type="NCBIfam" id="TIGR00576">
    <property type="entry name" value="dut"/>
    <property type="match status" value="1"/>
</dbReference>
<feature type="binding site" evidence="8">
    <location>
        <begin position="119"/>
        <end position="121"/>
    </location>
    <ligand>
        <name>substrate</name>
    </ligand>
</feature>
<dbReference type="GO" id="GO:0046081">
    <property type="term" value="P:dUTP catabolic process"/>
    <property type="evidence" value="ECO:0007669"/>
    <property type="project" value="InterPro"/>
</dbReference>
<evidence type="ECO:0000313" key="11">
    <source>
        <dbReference type="Proteomes" id="UP000182725"/>
    </source>
</evidence>
<feature type="domain" description="dUTPase-like" evidence="9">
    <location>
        <begin position="55"/>
        <end position="182"/>
    </location>
</feature>
<feature type="binding site" evidence="8">
    <location>
        <begin position="102"/>
        <end position="104"/>
    </location>
    <ligand>
        <name>substrate</name>
    </ligand>
</feature>
<evidence type="ECO:0000256" key="5">
    <source>
        <dbReference type="ARBA" id="ARBA00022842"/>
    </source>
</evidence>
<dbReference type="EC" id="3.6.1.23" evidence="8"/>
<evidence type="ECO:0000256" key="2">
    <source>
        <dbReference type="ARBA" id="ARBA00006581"/>
    </source>
</evidence>
<evidence type="ECO:0000256" key="3">
    <source>
        <dbReference type="ARBA" id="ARBA00022723"/>
    </source>
</evidence>
<name>A0A1H5H554_9MICC</name>
<keyword evidence="4 8" id="KW-0378">Hydrolase</keyword>
<evidence type="ECO:0000256" key="8">
    <source>
        <dbReference type="HAMAP-Rule" id="MF_00116"/>
    </source>
</evidence>
<protein>
    <recommendedName>
        <fullName evidence="8">Deoxyuridine 5'-triphosphate nucleotidohydrolase</fullName>
        <shortName evidence="8">dUTPase</shortName>
        <ecNumber evidence="8">3.6.1.23</ecNumber>
    </recommendedName>
    <alternativeName>
        <fullName evidence="8">dUTP pyrophosphatase</fullName>
    </alternativeName>
</protein>
<comment type="cofactor">
    <cofactor evidence="1 8">
        <name>Mg(2+)</name>
        <dbReference type="ChEBI" id="CHEBI:18420"/>
    </cofactor>
</comment>
<dbReference type="Pfam" id="PF00692">
    <property type="entry name" value="dUTPase"/>
    <property type="match status" value="1"/>
</dbReference>
<dbReference type="NCBIfam" id="NF001862">
    <property type="entry name" value="PRK00601.1"/>
    <property type="match status" value="1"/>
</dbReference>
<dbReference type="InterPro" id="IPR029054">
    <property type="entry name" value="dUTPase-like"/>
</dbReference>
<dbReference type="Proteomes" id="UP000182725">
    <property type="component" value="Unassembled WGS sequence"/>
</dbReference>
<comment type="function">
    <text evidence="8">This enzyme is involved in nucleotide metabolism: it produces dUMP, the immediate precursor of thymidine nucleotides and it decreases the intracellular concentration of dUTP so that uracil cannot be incorporated into DNA.</text>
</comment>
<dbReference type="FunFam" id="2.70.40.10:FF:000008">
    <property type="entry name" value="Deoxyuridine 5'-triphosphate nucleotidohydrolase"/>
    <property type="match status" value="1"/>
</dbReference>
<accession>A0A1H5H554</accession>
<comment type="similarity">
    <text evidence="2 8">Belongs to the dUTPase family.</text>
</comment>
<dbReference type="AlphaFoldDB" id="A0A1H5H554"/>
<comment type="caution">
    <text evidence="8">Lacks conserved residue(s) required for the propagation of feature annotation.</text>
</comment>
<evidence type="ECO:0000256" key="1">
    <source>
        <dbReference type="ARBA" id="ARBA00001946"/>
    </source>
</evidence>
<dbReference type="EMBL" id="FNTV01000001">
    <property type="protein sequence ID" value="SEE23106.1"/>
    <property type="molecule type" value="Genomic_DNA"/>
</dbReference>
<dbReference type="GO" id="GO:0004170">
    <property type="term" value="F:dUTP diphosphatase activity"/>
    <property type="evidence" value="ECO:0007669"/>
    <property type="project" value="UniProtKB-UniRule"/>
</dbReference>
<evidence type="ECO:0000256" key="4">
    <source>
        <dbReference type="ARBA" id="ARBA00022801"/>
    </source>
</evidence>
<dbReference type="GO" id="GO:0006226">
    <property type="term" value="P:dUMP biosynthetic process"/>
    <property type="evidence" value="ECO:0007669"/>
    <property type="project" value="UniProtKB-UniRule"/>
</dbReference>
<keyword evidence="5 8" id="KW-0460">Magnesium</keyword>
<proteinExistence type="inferred from homology"/>
<evidence type="ECO:0000256" key="7">
    <source>
        <dbReference type="ARBA" id="ARBA00047686"/>
    </source>
</evidence>
<dbReference type="Gene3D" id="2.70.40.10">
    <property type="match status" value="1"/>
</dbReference>
<dbReference type="InterPro" id="IPR036157">
    <property type="entry name" value="dUTPase-like_sf"/>
</dbReference>
<organism evidence="10 11">
    <name type="scientific">Arthrobacter alpinus</name>
    <dbReference type="NCBI Taxonomy" id="656366"/>
    <lineage>
        <taxon>Bacteria</taxon>
        <taxon>Bacillati</taxon>
        <taxon>Actinomycetota</taxon>
        <taxon>Actinomycetes</taxon>
        <taxon>Micrococcales</taxon>
        <taxon>Micrococcaceae</taxon>
        <taxon>Arthrobacter</taxon>
    </lineage>
</organism>
<evidence type="ECO:0000256" key="6">
    <source>
        <dbReference type="ARBA" id="ARBA00023080"/>
    </source>
</evidence>
<comment type="catalytic activity">
    <reaction evidence="7 8">
        <text>dUTP + H2O = dUMP + diphosphate + H(+)</text>
        <dbReference type="Rhea" id="RHEA:10248"/>
        <dbReference type="ChEBI" id="CHEBI:15377"/>
        <dbReference type="ChEBI" id="CHEBI:15378"/>
        <dbReference type="ChEBI" id="CHEBI:33019"/>
        <dbReference type="ChEBI" id="CHEBI:61555"/>
        <dbReference type="ChEBI" id="CHEBI:246422"/>
        <dbReference type="EC" id="3.6.1.23"/>
    </reaction>
</comment>
<dbReference type="CDD" id="cd07557">
    <property type="entry name" value="trimeric_dUTPase"/>
    <property type="match status" value="1"/>
</dbReference>
<dbReference type="PANTHER" id="PTHR11241:SF0">
    <property type="entry name" value="DEOXYURIDINE 5'-TRIPHOSPHATE NUCLEOTIDOHYDROLASE"/>
    <property type="match status" value="1"/>
</dbReference>
<sequence>MGCRITIELAVVTHETFPADPVHADQMTNGQERQEQGRPTLSVQLRMLDDGIAPPSYAHPGDAGADLRTRIDVVLAPGERALVPTGVSIALPFGFVALIHPRSGLATKSGLTIVNSPGTVDAGYRGELSVTLLNTDSHHSISLSRGDRIAQMVIQRVETAEFIAVDELPDSVRGTGGFGSTGGFTPSA</sequence>
<feature type="binding site" evidence="8">
    <location>
        <position position="115"/>
    </location>
    <ligand>
        <name>substrate</name>
    </ligand>
</feature>
<gene>
    <name evidence="8" type="primary">dut</name>
    <name evidence="10" type="ORF">SAMN04489740_0931</name>
</gene>
<dbReference type="OrthoDB" id="9809956at2"/>
<reference evidence="10 11" key="1">
    <citation type="submission" date="2016-10" db="EMBL/GenBank/DDBJ databases">
        <authorList>
            <person name="de Groot N.N."/>
        </authorList>
    </citation>
    <scope>NUCLEOTIDE SEQUENCE [LARGE SCALE GENOMIC DNA]</scope>
    <source>
        <strain evidence="10 11">DSM 22274</strain>
    </source>
</reference>
<dbReference type="UniPathway" id="UPA00610">
    <property type="reaction ID" value="UER00666"/>
</dbReference>
<dbReference type="InterPro" id="IPR008181">
    <property type="entry name" value="dUTPase"/>
</dbReference>
<keyword evidence="3 8" id="KW-0479">Metal-binding</keyword>
<dbReference type="InterPro" id="IPR033704">
    <property type="entry name" value="dUTPase_trimeric"/>
</dbReference>